<protein>
    <recommendedName>
        <fullName evidence="3">Tetratricopeptide repeat protein</fullName>
    </recommendedName>
</protein>
<dbReference type="EMBL" id="JBHSBB010000019">
    <property type="protein sequence ID" value="MFC4035047.1"/>
    <property type="molecule type" value="Genomic_DNA"/>
</dbReference>
<evidence type="ECO:0008006" key="3">
    <source>
        <dbReference type="Google" id="ProtNLM"/>
    </source>
</evidence>
<dbReference type="Proteomes" id="UP001595765">
    <property type="component" value="Unassembled WGS sequence"/>
</dbReference>
<dbReference type="InterPro" id="IPR011717">
    <property type="entry name" value="TPR-4"/>
</dbReference>
<proteinExistence type="predicted"/>
<dbReference type="Gene3D" id="1.25.40.10">
    <property type="entry name" value="Tetratricopeptide repeat domain"/>
    <property type="match status" value="1"/>
</dbReference>
<dbReference type="SUPFAM" id="SSF48452">
    <property type="entry name" value="TPR-like"/>
    <property type="match status" value="2"/>
</dbReference>
<dbReference type="Pfam" id="PF07721">
    <property type="entry name" value="TPR_4"/>
    <property type="match status" value="1"/>
</dbReference>
<dbReference type="PANTHER" id="PTHR46082:SF6">
    <property type="entry name" value="AAA+ ATPASE DOMAIN-CONTAINING PROTEIN-RELATED"/>
    <property type="match status" value="1"/>
</dbReference>
<dbReference type="InterPro" id="IPR053137">
    <property type="entry name" value="NLR-like"/>
</dbReference>
<name>A0ABV8HSS6_9ACTN</name>
<organism evidence="1 2">
    <name type="scientific">Streptomyces polygonati</name>
    <dbReference type="NCBI Taxonomy" id="1617087"/>
    <lineage>
        <taxon>Bacteria</taxon>
        <taxon>Bacillati</taxon>
        <taxon>Actinomycetota</taxon>
        <taxon>Actinomycetes</taxon>
        <taxon>Kitasatosporales</taxon>
        <taxon>Streptomycetaceae</taxon>
        <taxon>Streptomyces</taxon>
    </lineage>
</organism>
<dbReference type="PANTHER" id="PTHR46082">
    <property type="entry name" value="ATP/GTP-BINDING PROTEIN-RELATED"/>
    <property type="match status" value="1"/>
</dbReference>
<evidence type="ECO:0000313" key="2">
    <source>
        <dbReference type="Proteomes" id="UP001595765"/>
    </source>
</evidence>
<sequence length="385" mass="42173">MGVAEGIKQTASRVLYSEAVKGMTLIERGHPDEAERHLTALLRSREKPGHVERRPMLMARRVVGTAQYLTNRPFDALETCRTALGHAERYRDPALVFSLRSDLVAALGAAGRHSEAEAEVRLLCDGDAANRGHIVHHYMGIFQLNQLLHMTGRLAEAVGADTAVLPRMTDSLGPKHFLVLQCRAARARRLALLGQFDQAEADCADIVAITAKWADKQWQMANARRAALTALAFCLTESGRPMEAERSVRSALATAEQSHGVHSRDAQPLRYSLGFALVGQKRYEEALALADIRPAWGGFEIGDHHLLRAEALYGLGRAKDAELAATHALNEAITKLAPSDHRVLRIRSVLAVIREAPGQLHALAAEWAQHYGPNHPRTRAAQAAL</sequence>
<evidence type="ECO:0000313" key="1">
    <source>
        <dbReference type="EMBL" id="MFC4035047.1"/>
    </source>
</evidence>
<dbReference type="InterPro" id="IPR011990">
    <property type="entry name" value="TPR-like_helical_dom_sf"/>
</dbReference>
<comment type="caution">
    <text evidence="1">The sequence shown here is derived from an EMBL/GenBank/DDBJ whole genome shotgun (WGS) entry which is preliminary data.</text>
</comment>
<accession>A0ABV8HSS6</accession>
<keyword evidence="2" id="KW-1185">Reference proteome</keyword>
<reference evidence="2" key="1">
    <citation type="journal article" date="2019" name="Int. J. Syst. Evol. Microbiol.">
        <title>The Global Catalogue of Microorganisms (GCM) 10K type strain sequencing project: providing services to taxonomists for standard genome sequencing and annotation.</title>
        <authorList>
            <consortium name="The Broad Institute Genomics Platform"/>
            <consortium name="The Broad Institute Genome Sequencing Center for Infectious Disease"/>
            <person name="Wu L."/>
            <person name="Ma J."/>
        </authorList>
    </citation>
    <scope>NUCLEOTIDE SEQUENCE [LARGE SCALE GENOMIC DNA]</scope>
    <source>
        <strain evidence="2">CGMCC 4.7237</strain>
    </source>
</reference>
<dbReference type="RefSeq" id="WP_386434289.1">
    <property type="nucleotide sequence ID" value="NZ_JBHSBB010000019.1"/>
</dbReference>
<gene>
    <name evidence="1" type="ORF">ACFO3J_26770</name>
</gene>